<feature type="transmembrane region" description="Helical" evidence="6">
    <location>
        <begin position="254"/>
        <end position="274"/>
    </location>
</feature>
<name>A0A212JVG5_9BACT</name>
<evidence type="ECO:0000256" key="4">
    <source>
        <dbReference type="ARBA" id="ARBA00022989"/>
    </source>
</evidence>
<feature type="transmembrane region" description="Helical" evidence="6">
    <location>
        <begin position="280"/>
        <end position="300"/>
    </location>
</feature>
<reference evidence="8" key="1">
    <citation type="submission" date="2016-04" db="EMBL/GenBank/DDBJ databases">
        <authorList>
            <person name="Evans L.H."/>
            <person name="Alamgir A."/>
            <person name="Owens N."/>
            <person name="Weber N.D."/>
            <person name="Virtaneva K."/>
            <person name="Barbian K."/>
            <person name="Babar A."/>
            <person name="Rosenke K."/>
        </authorList>
    </citation>
    <scope>NUCLEOTIDE SEQUENCE</scope>
    <source>
        <strain evidence="8">92-2</strain>
    </source>
</reference>
<feature type="transmembrane region" description="Helical" evidence="6">
    <location>
        <begin position="124"/>
        <end position="142"/>
    </location>
</feature>
<dbReference type="InterPro" id="IPR037185">
    <property type="entry name" value="EmrE-like"/>
</dbReference>
<dbReference type="AlphaFoldDB" id="A0A212JVG5"/>
<evidence type="ECO:0000256" key="5">
    <source>
        <dbReference type="ARBA" id="ARBA00023136"/>
    </source>
</evidence>
<dbReference type="GO" id="GO:0016020">
    <property type="term" value="C:membrane"/>
    <property type="evidence" value="ECO:0007669"/>
    <property type="project" value="UniProtKB-SubCell"/>
</dbReference>
<sequence>MSPTARNLLPHAALLTAMAFWGSTFVVLRIALTALTPLQTMAGRMLVACIVFLPLWPRLWRELKEHGNLGTLTLMALCEPCLFFLFETHALRLTTASQAGMITSLLPLLVAAVAFVALREHAGLRMWLGFLLAVCGVTWLTLAAVPDEKAANPLLGNILEGIAMCCAAGYTVLARHLSTVYSALCITAVQAFVGMLFFCLLALVVPESDTLISLGRDFPAWVPWACVFYLGGIVTFAGYGLYNFGVKRLSAGRAAAYTNLIPVFALLFGVALLGEKLSPAQYGGALLIVLGVLLSQWRGINRNALGQKPTV</sequence>
<feature type="transmembrane region" description="Helical" evidence="6">
    <location>
        <begin position="221"/>
        <end position="242"/>
    </location>
</feature>
<dbReference type="EMBL" id="FLUP01000001">
    <property type="protein sequence ID" value="SBW03387.1"/>
    <property type="molecule type" value="Genomic_DNA"/>
</dbReference>
<proteinExistence type="inferred from homology"/>
<comment type="subcellular location">
    <subcellularLocation>
        <location evidence="1">Membrane</location>
        <topology evidence="1">Multi-pass membrane protein</topology>
    </subcellularLocation>
</comment>
<evidence type="ECO:0000259" key="7">
    <source>
        <dbReference type="Pfam" id="PF00892"/>
    </source>
</evidence>
<dbReference type="Gene3D" id="1.10.3730.20">
    <property type="match status" value="1"/>
</dbReference>
<dbReference type="SUPFAM" id="SSF103481">
    <property type="entry name" value="Multidrug resistance efflux transporter EmrE"/>
    <property type="match status" value="2"/>
</dbReference>
<keyword evidence="3 6" id="KW-0812">Transmembrane</keyword>
<feature type="transmembrane region" description="Helical" evidence="6">
    <location>
        <begin position="12"/>
        <end position="32"/>
    </location>
</feature>
<feature type="transmembrane region" description="Helical" evidence="6">
    <location>
        <begin position="180"/>
        <end position="205"/>
    </location>
</feature>
<keyword evidence="4 6" id="KW-1133">Transmembrane helix</keyword>
<feature type="transmembrane region" description="Helical" evidence="6">
    <location>
        <begin position="98"/>
        <end position="117"/>
    </location>
</feature>
<accession>A0A212JVG5</accession>
<dbReference type="Pfam" id="PF00892">
    <property type="entry name" value="EamA"/>
    <property type="match status" value="2"/>
</dbReference>
<feature type="transmembrane region" description="Helical" evidence="6">
    <location>
        <begin position="38"/>
        <end position="56"/>
    </location>
</feature>
<comment type="similarity">
    <text evidence="2">Belongs to the EamA transporter family.</text>
</comment>
<feature type="domain" description="EamA" evidence="7">
    <location>
        <begin position="158"/>
        <end position="295"/>
    </location>
</feature>
<dbReference type="InterPro" id="IPR050638">
    <property type="entry name" value="AA-Vitamin_Transporters"/>
</dbReference>
<evidence type="ECO:0000256" key="6">
    <source>
        <dbReference type="SAM" id="Phobius"/>
    </source>
</evidence>
<evidence type="ECO:0000256" key="3">
    <source>
        <dbReference type="ARBA" id="ARBA00022692"/>
    </source>
</evidence>
<evidence type="ECO:0000313" key="8">
    <source>
        <dbReference type="EMBL" id="SBW03387.1"/>
    </source>
</evidence>
<dbReference type="InterPro" id="IPR000620">
    <property type="entry name" value="EamA_dom"/>
</dbReference>
<evidence type="ECO:0000256" key="1">
    <source>
        <dbReference type="ARBA" id="ARBA00004141"/>
    </source>
</evidence>
<organism evidence="8">
    <name type="scientific">uncultured Desulfovibrio sp</name>
    <dbReference type="NCBI Taxonomy" id="167968"/>
    <lineage>
        <taxon>Bacteria</taxon>
        <taxon>Pseudomonadati</taxon>
        <taxon>Thermodesulfobacteriota</taxon>
        <taxon>Desulfovibrionia</taxon>
        <taxon>Desulfovibrionales</taxon>
        <taxon>Desulfovibrionaceae</taxon>
        <taxon>Desulfovibrio</taxon>
        <taxon>environmental samples</taxon>
    </lineage>
</organism>
<dbReference type="RefSeq" id="WP_227118778.1">
    <property type="nucleotide sequence ID" value="NZ_LT598928.1"/>
</dbReference>
<dbReference type="PANTHER" id="PTHR32322:SF2">
    <property type="entry name" value="EAMA DOMAIN-CONTAINING PROTEIN"/>
    <property type="match status" value="1"/>
</dbReference>
<evidence type="ECO:0000256" key="2">
    <source>
        <dbReference type="ARBA" id="ARBA00007362"/>
    </source>
</evidence>
<dbReference type="PANTHER" id="PTHR32322">
    <property type="entry name" value="INNER MEMBRANE TRANSPORTER"/>
    <property type="match status" value="1"/>
</dbReference>
<gene>
    <name evidence="8" type="ORF">KM92DES2_11788</name>
</gene>
<feature type="transmembrane region" description="Helical" evidence="6">
    <location>
        <begin position="68"/>
        <end position="86"/>
    </location>
</feature>
<feature type="transmembrane region" description="Helical" evidence="6">
    <location>
        <begin position="154"/>
        <end position="173"/>
    </location>
</feature>
<protein>
    <recommendedName>
        <fullName evidence="7">EamA domain-containing protein</fullName>
    </recommendedName>
</protein>
<keyword evidence="5 6" id="KW-0472">Membrane</keyword>
<feature type="domain" description="EamA" evidence="7">
    <location>
        <begin position="13"/>
        <end position="141"/>
    </location>
</feature>